<dbReference type="Pfam" id="PF02770">
    <property type="entry name" value="Acyl-CoA_dh_M"/>
    <property type="match status" value="1"/>
</dbReference>
<dbReference type="Gene3D" id="2.40.110.10">
    <property type="entry name" value="Butyryl-CoA Dehydrogenase, subunit A, domain 2"/>
    <property type="match status" value="1"/>
</dbReference>
<dbReference type="InterPro" id="IPR009075">
    <property type="entry name" value="AcylCo_DH/oxidase_C"/>
</dbReference>
<comment type="pathway">
    <text evidence="2">Siderophore biosynthesis; mycobactin biosynthesis.</text>
</comment>
<protein>
    <recommendedName>
        <fullName evidence="8">Acyl-[acyl-carrier-protein] dehydrogenase MbtN</fullName>
    </recommendedName>
    <alternativeName>
        <fullName evidence="9">Mycobactin synthase protein N</fullName>
    </alternativeName>
</protein>
<evidence type="ECO:0000256" key="4">
    <source>
        <dbReference type="ARBA" id="ARBA00022630"/>
    </source>
</evidence>
<dbReference type="InterPro" id="IPR050741">
    <property type="entry name" value="Acyl-CoA_dehydrogenase"/>
</dbReference>
<dbReference type="AlphaFoldDB" id="A0A2T1A5P0"/>
<dbReference type="InterPro" id="IPR013786">
    <property type="entry name" value="AcylCoA_DH/ox_N"/>
</dbReference>
<feature type="domain" description="Acyl-CoA dehydrogenase/oxidase N-terminal" evidence="13">
    <location>
        <begin position="18"/>
        <end position="123"/>
    </location>
</feature>
<dbReference type="GO" id="GO:0033539">
    <property type="term" value="P:fatty acid beta-oxidation using acyl-CoA dehydrogenase"/>
    <property type="evidence" value="ECO:0007669"/>
    <property type="project" value="TreeGrafter"/>
</dbReference>
<dbReference type="PROSITE" id="PS00072">
    <property type="entry name" value="ACYL_COA_DH_1"/>
    <property type="match status" value="1"/>
</dbReference>
<organism evidence="14 15">
    <name type="scientific">Antricoccus suffuscus</name>
    <dbReference type="NCBI Taxonomy" id="1629062"/>
    <lineage>
        <taxon>Bacteria</taxon>
        <taxon>Bacillati</taxon>
        <taxon>Actinomycetota</taxon>
        <taxon>Actinomycetes</taxon>
        <taxon>Geodermatophilales</taxon>
        <taxon>Antricoccaceae</taxon>
        <taxon>Antricoccus</taxon>
    </lineage>
</organism>
<dbReference type="Gene3D" id="1.20.140.10">
    <property type="entry name" value="Butyryl-CoA Dehydrogenase, subunit A, domain 3"/>
    <property type="match status" value="1"/>
</dbReference>
<dbReference type="PROSITE" id="PS00073">
    <property type="entry name" value="ACYL_COA_DH_2"/>
    <property type="match status" value="1"/>
</dbReference>
<dbReference type="EMBL" id="PVUE01000001">
    <property type="protein sequence ID" value="PRZ43923.1"/>
    <property type="molecule type" value="Genomic_DNA"/>
</dbReference>
<feature type="domain" description="Acyl-CoA dehydrogenase/oxidase C-terminal" evidence="11">
    <location>
        <begin position="235"/>
        <end position="382"/>
    </location>
</feature>
<dbReference type="SUPFAM" id="SSF56645">
    <property type="entry name" value="Acyl-CoA dehydrogenase NM domain-like"/>
    <property type="match status" value="1"/>
</dbReference>
<dbReference type="Proteomes" id="UP000237752">
    <property type="component" value="Unassembled WGS sequence"/>
</dbReference>
<evidence type="ECO:0000256" key="8">
    <source>
        <dbReference type="ARBA" id="ARBA00040394"/>
    </source>
</evidence>
<evidence type="ECO:0000259" key="12">
    <source>
        <dbReference type="Pfam" id="PF02770"/>
    </source>
</evidence>
<evidence type="ECO:0000256" key="3">
    <source>
        <dbReference type="ARBA" id="ARBA00009347"/>
    </source>
</evidence>
<keyword evidence="4 10" id="KW-0285">Flavoprotein</keyword>
<comment type="function">
    <text evidence="7">Catalyzes the dehydrogenation at the alpha-beta position of ACP-bound acyl chains. This results in the introduction of a double bond in the lipidic chain, which is further transferred to the epsilon-amino group of lysine residue in the mycobactin core by MbtK.</text>
</comment>
<dbReference type="Gene3D" id="1.10.540.10">
    <property type="entry name" value="Acyl-CoA dehydrogenase/oxidase, N-terminal domain"/>
    <property type="match status" value="1"/>
</dbReference>
<keyword evidence="5 10" id="KW-0274">FAD</keyword>
<comment type="cofactor">
    <cofactor evidence="1 10">
        <name>FAD</name>
        <dbReference type="ChEBI" id="CHEBI:57692"/>
    </cofactor>
</comment>
<dbReference type="InterPro" id="IPR006089">
    <property type="entry name" value="Acyl-CoA_DH_CS"/>
</dbReference>
<evidence type="ECO:0000259" key="11">
    <source>
        <dbReference type="Pfam" id="PF00441"/>
    </source>
</evidence>
<comment type="similarity">
    <text evidence="3 10">Belongs to the acyl-CoA dehydrogenase family.</text>
</comment>
<evidence type="ECO:0000256" key="7">
    <source>
        <dbReference type="ARBA" id="ARBA00037085"/>
    </source>
</evidence>
<proteinExistence type="inferred from homology"/>
<comment type="caution">
    <text evidence="14">The sequence shown here is derived from an EMBL/GenBank/DDBJ whole genome shotgun (WGS) entry which is preliminary data.</text>
</comment>
<dbReference type="PANTHER" id="PTHR48083:SF20">
    <property type="entry name" value="LONG-CHAIN SPECIFIC ACYL-COA DEHYDROGENASE, MITOCHONDRIAL"/>
    <property type="match status" value="1"/>
</dbReference>
<dbReference type="Pfam" id="PF00441">
    <property type="entry name" value="Acyl-CoA_dh_1"/>
    <property type="match status" value="1"/>
</dbReference>
<dbReference type="InterPro" id="IPR046373">
    <property type="entry name" value="Acyl-CoA_Oxase/DH_mid-dom_sf"/>
</dbReference>
<sequence length="383" mass="41877">MSTAYPSSSWVTGDVADLYQLADEFLSKEIAAQSPRWEEQQHVDREFWLAAGKLGLLCASIPEEYGGGGGDFRHQAAIQQAYARTGDRSWGNSVHSGIVAHYILGYGTEEQKKRWLPKMATGEMVAAIAMTEPSAGSDLKAIRTTAVREGDEYIINGSKIFITNGSSADLVVVAAKTDATAGAHGISLIIVETADCPGFSVGKVLDKIGQHGADTSEMFFSDVRVPAERLLGDEGAGFAMMMSQLRQERLIIGISAVGAIERAVAVTTAYVKEREVFGKKLIDMQNTRFELAECATLSRVARVFLDNCMEQHLRGELDTAGAAMCKWWLTDVQCKVIDKCLQMFGGYGYMREYPIARLYADARAQRIYGGANEIQKELIARTL</sequence>
<dbReference type="RefSeq" id="WP_106346993.1">
    <property type="nucleotide sequence ID" value="NZ_PVUE01000001.1"/>
</dbReference>
<dbReference type="InterPro" id="IPR037069">
    <property type="entry name" value="AcylCoA_DH/ox_N_sf"/>
</dbReference>
<keyword evidence="6 10" id="KW-0560">Oxidoreductase</keyword>
<evidence type="ECO:0000256" key="9">
    <source>
        <dbReference type="ARBA" id="ARBA00042660"/>
    </source>
</evidence>
<dbReference type="InterPro" id="IPR036250">
    <property type="entry name" value="AcylCo_DH-like_C"/>
</dbReference>
<dbReference type="FunFam" id="1.20.140.10:FF:000001">
    <property type="entry name" value="Acyl-CoA dehydrogenase"/>
    <property type="match status" value="1"/>
</dbReference>
<evidence type="ECO:0000256" key="6">
    <source>
        <dbReference type="ARBA" id="ARBA00023002"/>
    </source>
</evidence>
<feature type="domain" description="Acyl-CoA oxidase/dehydrogenase middle" evidence="12">
    <location>
        <begin position="127"/>
        <end position="223"/>
    </location>
</feature>
<dbReference type="SUPFAM" id="SSF47203">
    <property type="entry name" value="Acyl-CoA dehydrogenase C-terminal domain-like"/>
    <property type="match status" value="1"/>
</dbReference>
<accession>A0A2T1A5P0</accession>
<dbReference type="FunFam" id="2.40.110.10:FF:000009">
    <property type="entry name" value="Acyl-CoA dehydrogenase"/>
    <property type="match status" value="1"/>
</dbReference>
<dbReference type="Pfam" id="PF02771">
    <property type="entry name" value="Acyl-CoA_dh_N"/>
    <property type="match status" value="1"/>
</dbReference>
<dbReference type="InterPro" id="IPR009100">
    <property type="entry name" value="AcylCoA_DH/oxidase_NM_dom_sf"/>
</dbReference>
<dbReference type="GO" id="GO:0005737">
    <property type="term" value="C:cytoplasm"/>
    <property type="evidence" value="ECO:0007669"/>
    <property type="project" value="TreeGrafter"/>
</dbReference>
<reference evidence="14 15" key="1">
    <citation type="submission" date="2018-03" db="EMBL/GenBank/DDBJ databases">
        <title>Genomic Encyclopedia of Archaeal and Bacterial Type Strains, Phase II (KMG-II): from individual species to whole genera.</title>
        <authorList>
            <person name="Goeker M."/>
        </authorList>
    </citation>
    <scope>NUCLEOTIDE SEQUENCE [LARGE SCALE GENOMIC DNA]</scope>
    <source>
        <strain evidence="14 15">DSM 100065</strain>
    </source>
</reference>
<evidence type="ECO:0000313" key="14">
    <source>
        <dbReference type="EMBL" id="PRZ43923.1"/>
    </source>
</evidence>
<dbReference type="InterPro" id="IPR006091">
    <property type="entry name" value="Acyl-CoA_Oxase/DH_mid-dom"/>
</dbReference>
<evidence type="ECO:0000259" key="13">
    <source>
        <dbReference type="Pfam" id="PF02771"/>
    </source>
</evidence>
<evidence type="ECO:0000313" key="15">
    <source>
        <dbReference type="Proteomes" id="UP000237752"/>
    </source>
</evidence>
<dbReference type="GO" id="GO:0003995">
    <property type="term" value="F:acyl-CoA dehydrogenase activity"/>
    <property type="evidence" value="ECO:0007669"/>
    <property type="project" value="InterPro"/>
</dbReference>
<dbReference type="PANTHER" id="PTHR48083">
    <property type="entry name" value="MEDIUM-CHAIN SPECIFIC ACYL-COA DEHYDROGENASE, MITOCHONDRIAL-RELATED"/>
    <property type="match status" value="1"/>
</dbReference>
<keyword evidence="15" id="KW-1185">Reference proteome</keyword>
<evidence type="ECO:0000256" key="10">
    <source>
        <dbReference type="RuleBase" id="RU362125"/>
    </source>
</evidence>
<evidence type="ECO:0000256" key="5">
    <source>
        <dbReference type="ARBA" id="ARBA00022827"/>
    </source>
</evidence>
<name>A0A2T1A5P0_9ACTN</name>
<gene>
    <name evidence="14" type="ORF">CLV47_10147</name>
</gene>
<dbReference type="OrthoDB" id="8876745at2"/>
<dbReference type="GO" id="GO:0050660">
    <property type="term" value="F:flavin adenine dinucleotide binding"/>
    <property type="evidence" value="ECO:0007669"/>
    <property type="project" value="InterPro"/>
</dbReference>
<evidence type="ECO:0000256" key="2">
    <source>
        <dbReference type="ARBA" id="ARBA00005102"/>
    </source>
</evidence>
<evidence type="ECO:0000256" key="1">
    <source>
        <dbReference type="ARBA" id="ARBA00001974"/>
    </source>
</evidence>